<keyword evidence="4" id="KW-1185">Reference proteome</keyword>
<dbReference type="EMBL" id="JAZDWU010000007">
    <property type="protein sequence ID" value="KAK9995503.1"/>
    <property type="molecule type" value="Genomic_DNA"/>
</dbReference>
<evidence type="ECO:0000259" key="2">
    <source>
        <dbReference type="Pfam" id="PF25821"/>
    </source>
</evidence>
<feature type="region of interest" description="Disordered" evidence="1">
    <location>
        <begin position="62"/>
        <end position="133"/>
    </location>
</feature>
<dbReference type="PANTHER" id="PTHR33595">
    <property type="entry name" value="VON WILLEBRAND FACTOR A DOMAIN PROTEIN"/>
    <property type="match status" value="1"/>
</dbReference>
<feature type="compositionally biased region" description="Low complexity" evidence="1">
    <location>
        <begin position="69"/>
        <end position="89"/>
    </location>
</feature>
<evidence type="ECO:0000313" key="4">
    <source>
        <dbReference type="Proteomes" id="UP001459277"/>
    </source>
</evidence>
<sequence length="311" mass="34054">MDGRGGCCIARYGANGVYDMSKMDMIMLRFRPIAPKPATGAGSSGGSSPEKADVYVKCSGRGKRKYVKSNNSNSSNSSGSSSSGNSSSNKRCNSKKRKASPEVVTLPLLPETPDRKDSPARLSPPVEKKEASARANLPMLLSFDGKNNNSNQEVGFWSSDRTVVMGVGSCVIVECVTDTWTVDGQLGSTDEERRMSLERDTCPGFVSDGLGRVTWTNGAYRKMMMVGHHDRDDHDHHHEVAVWLVTKEESLREIIAKTLSYMSFTCTVRLVQYDTCGKERSSITLPCDVWRMDGGGYAWRLDVKAALSLGR</sequence>
<gene>
    <name evidence="3" type="ORF">SO802_020189</name>
</gene>
<comment type="caution">
    <text evidence="3">The sequence shown here is derived from an EMBL/GenBank/DDBJ whole genome shotgun (WGS) entry which is preliminary data.</text>
</comment>
<evidence type="ECO:0000256" key="1">
    <source>
        <dbReference type="SAM" id="MobiDB-lite"/>
    </source>
</evidence>
<feature type="region of interest" description="Disordered" evidence="1">
    <location>
        <begin position="36"/>
        <end position="55"/>
    </location>
</feature>
<dbReference type="Pfam" id="PF25821">
    <property type="entry name" value="DUF7950"/>
    <property type="match status" value="1"/>
</dbReference>
<evidence type="ECO:0000313" key="3">
    <source>
        <dbReference type="EMBL" id="KAK9995503.1"/>
    </source>
</evidence>
<reference evidence="3 4" key="1">
    <citation type="submission" date="2024-01" db="EMBL/GenBank/DDBJ databases">
        <title>A telomere-to-telomere, gap-free genome of sweet tea (Lithocarpus litseifolius).</title>
        <authorList>
            <person name="Zhou J."/>
        </authorList>
    </citation>
    <scope>NUCLEOTIDE SEQUENCE [LARGE SCALE GENOMIC DNA]</scope>
    <source>
        <strain evidence="3">Zhou-2022a</strain>
        <tissue evidence="3">Leaf</tissue>
    </source>
</reference>
<dbReference type="InterPro" id="IPR057710">
    <property type="entry name" value="DUF7950"/>
</dbReference>
<feature type="domain" description="DUF7950" evidence="2">
    <location>
        <begin position="168"/>
        <end position="308"/>
    </location>
</feature>
<dbReference type="AlphaFoldDB" id="A0AAW2CCV3"/>
<dbReference type="PANTHER" id="PTHR33595:SF7">
    <property type="entry name" value="OS12G0242500 PROTEIN"/>
    <property type="match status" value="1"/>
</dbReference>
<organism evidence="3 4">
    <name type="scientific">Lithocarpus litseifolius</name>
    <dbReference type="NCBI Taxonomy" id="425828"/>
    <lineage>
        <taxon>Eukaryota</taxon>
        <taxon>Viridiplantae</taxon>
        <taxon>Streptophyta</taxon>
        <taxon>Embryophyta</taxon>
        <taxon>Tracheophyta</taxon>
        <taxon>Spermatophyta</taxon>
        <taxon>Magnoliopsida</taxon>
        <taxon>eudicotyledons</taxon>
        <taxon>Gunneridae</taxon>
        <taxon>Pentapetalae</taxon>
        <taxon>rosids</taxon>
        <taxon>fabids</taxon>
        <taxon>Fagales</taxon>
        <taxon>Fagaceae</taxon>
        <taxon>Lithocarpus</taxon>
    </lineage>
</organism>
<name>A0AAW2CCV3_9ROSI</name>
<accession>A0AAW2CCV3</accession>
<dbReference type="Proteomes" id="UP001459277">
    <property type="component" value="Unassembled WGS sequence"/>
</dbReference>
<proteinExistence type="predicted"/>
<protein>
    <recommendedName>
        <fullName evidence="2">DUF7950 domain-containing protein</fullName>
    </recommendedName>
</protein>